<comment type="caution">
    <text evidence="3">The sequence shown here is derived from an EMBL/GenBank/DDBJ whole genome shotgun (WGS) entry which is preliminary data.</text>
</comment>
<keyword evidence="4" id="KW-1185">Reference proteome</keyword>
<feature type="chain" id="PRO_5046467539" evidence="1">
    <location>
        <begin position="23"/>
        <end position="373"/>
    </location>
</feature>
<protein>
    <submittedName>
        <fullName evidence="3">PQQ-dependent sugar dehydrogenase</fullName>
    </submittedName>
</protein>
<reference evidence="3" key="1">
    <citation type="submission" date="2022-07" db="EMBL/GenBank/DDBJ databases">
        <title>Pseudosulfitobacter sp. strain AP-MA-4, whole genome sequence.</title>
        <authorList>
            <person name="Jiang Y."/>
        </authorList>
    </citation>
    <scope>NUCLEOTIDE SEQUENCE</scope>
    <source>
        <strain evidence="3">AP-MA-4</strain>
    </source>
</reference>
<dbReference type="Pfam" id="PF07995">
    <property type="entry name" value="GSDH"/>
    <property type="match status" value="1"/>
</dbReference>
<dbReference type="RefSeq" id="WP_258294039.1">
    <property type="nucleotide sequence ID" value="NZ_JANKJG010000004.1"/>
</dbReference>
<name>A0ABT1YZN6_9RHOB</name>
<dbReference type="InterPro" id="IPR012938">
    <property type="entry name" value="Glc/Sorbosone_DH"/>
</dbReference>
<sequence>MNMFRFSSALAFAVTAGSVALAQVQTVNTATGAIKVENVAGGLEHPWGMAFLPDGRMLVTELPGDLVIVSPDGTVSPPIQGTPEVFAQGQGGLMDVALDPDFAENQRVYLSFAQPGDGNTAGTALGHGRLVDDRIEDFEVIFEQEPKVDGGNHFGNRIIFSPQGQIYLALGERFKFEPAQDLSSHLGTIVRLNQDGSIPQDNPFVGQENAKDAIWSYGHRNIEAAAIHPDTGDLWVAEMGPMGGDELNPIMSGANYGWPVVSWGQHYSGEPIPDPPSQPDFADAVHHWTPVISPSGMIFYDGSLFPEWQGDAFIGGLSSRELVRVELDSAEFVSEERIPLGARIREVEQGPDGAIYVLTDQSDGNVWRISPLE</sequence>
<dbReference type="InterPro" id="IPR011042">
    <property type="entry name" value="6-blade_b-propeller_TolB-like"/>
</dbReference>
<organism evidence="3 4">
    <name type="scientific">Pseudosulfitobacter koreensis</name>
    <dbReference type="NCBI Taxonomy" id="2968472"/>
    <lineage>
        <taxon>Bacteria</taxon>
        <taxon>Pseudomonadati</taxon>
        <taxon>Pseudomonadota</taxon>
        <taxon>Alphaproteobacteria</taxon>
        <taxon>Rhodobacterales</taxon>
        <taxon>Roseobacteraceae</taxon>
        <taxon>Pseudosulfitobacter</taxon>
    </lineage>
</organism>
<dbReference type="InterPro" id="IPR011041">
    <property type="entry name" value="Quinoprot_gluc/sorb_DH_b-prop"/>
</dbReference>
<evidence type="ECO:0000259" key="2">
    <source>
        <dbReference type="Pfam" id="PF07995"/>
    </source>
</evidence>
<evidence type="ECO:0000313" key="3">
    <source>
        <dbReference type="EMBL" id="MCR8826349.1"/>
    </source>
</evidence>
<evidence type="ECO:0000256" key="1">
    <source>
        <dbReference type="SAM" id="SignalP"/>
    </source>
</evidence>
<proteinExistence type="predicted"/>
<accession>A0ABT1YZN6</accession>
<dbReference type="SUPFAM" id="SSF50952">
    <property type="entry name" value="Soluble quinoprotein glucose dehydrogenase"/>
    <property type="match status" value="1"/>
</dbReference>
<dbReference type="Proteomes" id="UP001165396">
    <property type="component" value="Unassembled WGS sequence"/>
</dbReference>
<gene>
    <name evidence="3" type="ORF">NTA49_07355</name>
</gene>
<feature type="domain" description="Glucose/Sorbosone dehydrogenase" evidence="2">
    <location>
        <begin position="43"/>
        <end position="368"/>
    </location>
</feature>
<dbReference type="PANTHER" id="PTHR19328">
    <property type="entry name" value="HEDGEHOG-INTERACTING PROTEIN"/>
    <property type="match status" value="1"/>
</dbReference>
<dbReference type="PANTHER" id="PTHR19328:SF75">
    <property type="entry name" value="ALDOSE SUGAR DEHYDROGENASE YLII"/>
    <property type="match status" value="1"/>
</dbReference>
<keyword evidence="1" id="KW-0732">Signal</keyword>
<evidence type="ECO:0000313" key="4">
    <source>
        <dbReference type="Proteomes" id="UP001165396"/>
    </source>
</evidence>
<dbReference type="Gene3D" id="2.120.10.30">
    <property type="entry name" value="TolB, C-terminal domain"/>
    <property type="match status" value="1"/>
</dbReference>
<dbReference type="EMBL" id="JANKJG010000004">
    <property type="protein sequence ID" value="MCR8826349.1"/>
    <property type="molecule type" value="Genomic_DNA"/>
</dbReference>
<feature type="signal peptide" evidence="1">
    <location>
        <begin position="1"/>
        <end position="22"/>
    </location>
</feature>